<name>A0A2A2K294_9BILA</name>
<evidence type="ECO:0000313" key="2">
    <source>
        <dbReference type="EMBL" id="PAV68013.1"/>
    </source>
</evidence>
<protein>
    <submittedName>
        <fullName evidence="2">Uncharacterized protein</fullName>
    </submittedName>
</protein>
<proteinExistence type="predicted"/>
<evidence type="ECO:0000313" key="3">
    <source>
        <dbReference type="Proteomes" id="UP000218231"/>
    </source>
</evidence>
<dbReference type="AlphaFoldDB" id="A0A2A2K294"/>
<evidence type="ECO:0000256" key="1">
    <source>
        <dbReference type="SAM" id="MobiDB-lite"/>
    </source>
</evidence>
<reference evidence="2 3" key="1">
    <citation type="journal article" date="2017" name="Curr. Biol.">
        <title>Genome architecture and evolution of a unichromosomal asexual nematode.</title>
        <authorList>
            <person name="Fradin H."/>
            <person name="Zegar C."/>
            <person name="Gutwein M."/>
            <person name="Lucas J."/>
            <person name="Kovtun M."/>
            <person name="Corcoran D."/>
            <person name="Baugh L.R."/>
            <person name="Kiontke K."/>
            <person name="Gunsalus K."/>
            <person name="Fitch D.H."/>
            <person name="Piano F."/>
        </authorList>
    </citation>
    <scope>NUCLEOTIDE SEQUENCE [LARGE SCALE GENOMIC DNA]</scope>
    <source>
        <strain evidence="2">PF1309</strain>
    </source>
</reference>
<sequence length="209" mass="22875">MAVTSITTDTAAPTPGESDADRLRRGRIVLRQQKPHRPRCPVACAPRLALAAVPAIAVVQLCGAAWRDDHRPRAGAVDDRQRRVDRLDPLAGGADRHVDRRRRGTGIGQHHAHDVGRNRLLHDRHLRADARSDAKGFPLCTVRQRTLTEQQPLAVARGIDRGAARRQRQAKAGVTAIAQREHDAGRRAHDGLATCFCARGATVTRIGTR</sequence>
<comment type="caution">
    <text evidence="2">The sequence shown here is derived from an EMBL/GenBank/DDBJ whole genome shotgun (WGS) entry which is preliminary data.</text>
</comment>
<feature type="region of interest" description="Disordered" evidence="1">
    <location>
        <begin position="1"/>
        <end position="23"/>
    </location>
</feature>
<dbReference type="EMBL" id="LIAE01009843">
    <property type="protein sequence ID" value="PAV68013.1"/>
    <property type="molecule type" value="Genomic_DNA"/>
</dbReference>
<keyword evidence="3" id="KW-1185">Reference proteome</keyword>
<accession>A0A2A2K294</accession>
<dbReference type="Proteomes" id="UP000218231">
    <property type="component" value="Unassembled WGS sequence"/>
</dbReference>
<feature type="compositionally biased region" description="Polar residues" evidence="1">
    <location>
        <begin position="1"/>
        <end position="11"/>
    </location>
</feature>
<gene>
    <name evidence="2" type="ORF">WR25_16646</name>
</gene>
<organism evidence="2 3">
    <name type="scientific">Diploscapter pachys</name>
    <dbReference type="NCBI Taxonomy" id="2018661"/>
    <lineage>
        <taxon>Eukaryota</taxon>
        <taxon>Metazoa</taxon>
        <taxon>Ecdysozoa</taxon>
        <taxon>Nematoda</taxon>
        <taxon>Chromadorea</taxon>
        <taxon>Rhabditida</taxon>
        <taxon>Rhabditina</taxon>
        <taxon>Rhabditomorpha</taxon>
        <taxon>Rhabditoidea</taxon>
        <taxon>Rhabditidae</taxon>
        <taxon>Diploscapter</taxon>
    </lineage>
</organism>